<feature type="compositionally biased region" description="Low complexity" evidence="1">
    <location>
        <begin position="242"/>
        <end position="252"/>
    </location>
</feature>
<keyword evidence="4" id="KW-1185">Reference proteome</keyword>
<comment type="caution">
    <text evidence="3">The sequence shown here is derived from an EMBL/GenBank/DDBJ whole genome shotgun (WGS) entry which is preliminary data.</text>
</comment>
<organism evidence="3 4">
    <name type="scientific">Fusarium torreyae</name>
    <dbReference type="NCBI Taxonomy" id="1237075"/>
    <lineage>
        <taxon>Eukaryota</taxon>
        <taxon>Fungi</taxon>
        <taxon>Dikarya</taxon>
        <taxon>Ascomycota</taxon>
        <taxon>Pezizomycotina</taxon>
        <taxon>Sordariomycetes</taxon>
        <taxon>Hypocreomycetidae</taxon>
        <taxon>Hypocreales</taxon>
        <taxon>Nectriaceae</taxon>
        <taxon>Fusarium</taxon>
    </lineage>
</organism>
<sequence length="316" mass="35507">MAVLEEVPHVMVRVRVAGELATEHDNMDDQPVVPCPDEPDVELPAKHCYIESKSGAEFSIEVTASSSFRIPRGYNRIRATVYVDGIRMRSRLFGKHPFPDMLPISSVKFPPKANNDPPVLKNFVFTPITRIDDASAEKVTNDIARAKHIGQIMVIISKVKVHGHSSWSPGDIQNKPNAQEFELAEKAMKGRELSHATSLVESSERANTSFTNVVAKSKLGAFIFDYRSHEALQHEMIIPRSPSLEPASSASPGEDDLSHLSESEIRRLARERLRDTQTKNEPPRVKREADWTPRTPRQWKIVKLDDGKNAFDLTNE</sequence>
<protein>
    <recommendedName>
        <fullName evidence="2">DUF7918 domain-containing protein</fullName>
    </recommendedName>
</protein>
<reference evidence="3" key="1">
    <citation type="submission" date="2022-09" db="EMBL/GenBank/DDBJ databases">
        <title>Fusarium specimens isolated from Avocado Roots.</title>
        <authorList>
            <person name="Stajich J."/>
            <person name="Roper C."/>
            <person name="Heimlech-Rivalta G."/>
        </authorList>
    </citation>
    <scope>NUCLEOTIDE SEQUENCE</scope>
    <source>
        <strain evidence="3">CF00136</strain>
    </source>
</reference>
<evidence type="ECO:0000313" key="4">
    <source>
        <dbReference type="Proteomes" id="UP001152049"/>
    </source>
</evidence>
<dbReference type="AlphaFoldDB" id="A0A9W8SIL8"/>
<dbReference type="InterPro" id="IPR057678">
    <property type="entry name" value="DUF7918"/>
</dbReference>
<feature type="domain" description="DUF7918" evidence="2">
    <location>
        <begin position="10"/>
        <end position="241"/>
    </location>
</feature>
<dbReference type="OrthoDB" id="3364132at2759"/>
<dbReference type="PANTHER" id="PTHR36223">
    <property type="entry name" value="BETA-LACTAMASE-TYPE TRANSPEPTIDASE FOLD DOMAIN CONTAINING PROTEIN"/>
    <property type="match status" value="1"/>
</dbReference>
<dbReference type="PANTHER" id="PTHR36223:SF1">
    <property type="entry name" value="TRANSCRIPTION ELONGATION FACTOR EAF N-TERMINAL DOMAIN-CONTAINING PROTEIN"/>
    <property type="match status" value="1"/>
</dbReference>
<feature type="compositionally biased region" description="Basic and acidic residues" evidence="1">
    <location>
        <begin position="256"/>
        <end position="291"/>
    </location>
</feature>
<name>A0A9W8SIL8_9HYPO</name>
<dbReference type="Proteomes" id="UP001152049">
    <property type="component" value="Unassembled WGS sequence"/>
</dbReference>
<evidence type="ECO:0000313" key="3">
    <source>
        <dbReference type="EMBL" id="KAJ4271380.1"/>
    </source>
</evidence>
<dbReference type="EMBL" id="JAOQAZ010000001">
    <property type="protein sequence ID" value="KAJ4271380.1"/>
    <property type="molecule type" value="Genomic_DNA"/>
</dbReference>
<gene>
    <name evidence="3" type="ORF">NW762_000082</name>
</gene>
<evidence type="ECO:0000259" key="2">
    <source>
        <dbReference type="Pfam" id="PF25534"/>
    </source>
</evidence>
<dbReference type="Pfam" id="PF25534">
    <property type="entry name" value="DUF7918"/>
    <property type="match status" value="1"/>
</dbReference>
<proteinExistence type="predicted"/>
<feature type="region of interest" description="Disordered" evidence="1">
    <location>
        <begin position="242"/>
        <end position="299"/>
    </location>
</feature>
<evidence type="ECO:0000256" key="1">
    <source>
        <dbReference type="SAM" id="MobiDB-lite"/>
    </source>
</evidence>
<accession>A0A9W8SIL8</accession>